<dbReference type="PROSITE" id="PS50005">
    <property type="entry name" value="TPR"/>
    <property type="match status" value="1"/>
</dbReference>
<name>A0ABD7C3S8_STEMA</name>
<organism evidence="3 4">
    <name type="scientific">Stenotrophomonas maltophilia</name>
    <name type="common">Pseudomonas maltophilia</name>
    <name type="synonym">Xanthomonas maltophilia</name>
    <dbReference type="NCBI Taxonomy" id="40324"/>
    <lineage>
        <taxon>Bacteria</taxon>
        <taxon>Pseudomonadati</taxon>
        <taxon>Pseudomonadota</taxon>
        <taxon>Gammaproteobacteria</taxon>
        <taxon>Lysobacterales</taxon>
        <taxon>Lysobacteraceae</taxon>
        <taxon>Stenotrophomonas</taxon>
        <taxon>Stenotrophomonas maltophilia group</taxon>
    </lineage>
</organism>
<evidence type="ECO:0000256" key="2">
    <source>
        <dbReference type="SAM" id="MobiDB-lite"/>
    </source>
</evidence>
<dbReference type="EMBL" id="CP067993">
    <property type="protein sequence ID" value="QQQ42648.1"/>
    <property type="molecule type" value="Genomic_DNA"/>
</dbReference>
<proteinExistence type="predicted"/>
<dbReference type="InterPro" id="IPR029787">
    <property type="entry name" value="Nucleotide_cyclase"/>
</dbReference>
<protein>
    <submittedName>
        <fullName evidence="3">Peptide modification system cyclase</fullName>
    </submittedName>
</protein>
<dbReference type="RefSeq" id="WP_201117849.1">
    <property type="nucleotide sequence ID" value="NZ_CP067993.1"/>
</dbReference>
<reference evidence="3 4" key="1">
    <citation type="submission" date="2021-01" db="EMBL/GenBank/DDBJ databases">
        <title>Genome Characterization of a novel Stenotrophomonas isolate with high keratinase activity.</title>
        <authorList>
            <person name="Cao Z.-J."/>
        </authorList>
    </citation>
    <scope>NUCLEOTIDE SEQUENCE [LARGE SCALE GENOMIC DNA]</scope>
    <source>
        <strain evidence="3 4">DHHJ</strain>
    </source>
</reference>
<evidence type="ECO:0000313" key="3">
    <source>
        <dbReference type="EMBL" id="QQQ42648.1"/>
    </source>
</evidence>
<dbReference type="AlphaFoldDB" id="A0ABD7C3S8"/>
<keyword evidence="1" id="KW-0802">TPR repeat</keyword>
<feature type="region of interest" description="Disordered" evidence="2">
    <location>
        <begin position="815"/>
        <end position="834"/>
    </location>
</feature>
<evidence type="ECO:0000313" key="4">
    <source>
        <dbReference type="Proteomes" id="UP000596095"/>
    </source>
</evidence>
<dbReference type="SUPFAM" id="SSF55073">
    <property type="entry name" value="Nucleotide cyclase"/>
    <property type="match status" value="1"/>
</dbReference>
<evidence type="ECO:0000256" key="1">
    <source>
        <dbReference type="PROSITE-ProRule" id="PRU00339"/>
    </source>
</evidence>
<dbReference type="PANTHER" id="PTHR43081">
    <property type="entry name" value="ADENYLATE CYCLASE, TERMINAL-DIFFERENTIATION SPECIFIC-RELATED"/>
    <property type="match status" value="1"/>
</dbReference>
<dbReference type="SUPFAM" id="SSF48452">
    <property type="entry name" value="TPR-like"/>
    <property type="match status" value="1"/>
</dbReference>
<dbReference type="GO" id="GO:0004016">
    <property type="term" value="F:adenylate cyclase activity"/>
    <property type="evidence" value="ECO:0007669"/>
    <property type="project" value="UniProtKB-ARBA"/>
</dbReference>
<dbReference type="Gene3D" id="3.40.50.10610">
    <property type="entry name" value="ABC-type transport auxiliary lipoprotein component"/>
    <property type="match status" value="1"/>
</dbReference>
<dbReference type="CDD" id="cd07302">
    <property type="entry name" value="CHD"/>
    <property type="match status" value="1"/>
</dbReference>
<dbReference type="Proteomes" id="UP000596095">
    <property type="component" value="Chromosome"/>
</dbReference>
<sequence>MNGDNGTSTPHNQQLRALLFTDLCDSLLLVERIGDVAAAELFQEHDRLVLALQQRWHGQLIDRSDGLFMLFERPIDALGFALDYQRGLQPLGQARDLRLQARAGLHVGEVILWNNSSESIALGAKAVEVEGLAKPMAARLMQLAPPGQLLMSAAAESVVRRAATELGELGGRLQWRSFGRWRFRGVAQPMEVLGVAVAGKGMLSRPRASDKARPDVPVWRRPLAMAAQAALIVSVGLGLWLLARPQPAIAFAERDWVVMADARNLTDNPVLDDALNQALRIGLEQSRYVNVISDMKARDTMARMLMPENTEIDRAAAVQIAMRDGARAVLDPSIREVHGQLRVAVDVVNPATGETVYSVYSDGKGLPSALTSSDQVVVQLRSRLGEAMAQIGKTSARLPQVATANLDALHAYARGQLAYGRGQTESSLKFFQIATRIDPDFAMAYVGQMRSMFSQGQLEDARGLLTKVRTLRHRLSTREGLYLDAWQVELESGSESAAGEAWKVLADLYPDHHGASVNHGLAEFVLGHYEKAEQAVAHANVEQNPLRSVTLELLGRIQLARGKVDEAVATLHRAMQLAEGRPNRQLVAALAVSGRNAEASAVLARLPENGPGRWLEGTSLAIDEGRFEEALAASVASAGRCNGGPFVCDLLGTVNLAVHAAAARCVAPRDFATQASALLRNAARPENGERGQYLYFAAASLYAAQRLGLQSSIGRQVAELDVLAADAVDPRARQLAAVVKANALHLSGDSAQAIKMLQAMVDGSELFQVHSVLAAAYAAQGAIQEQQSQLDWMRRHRGRAYTEFAGSSVLQALNVGDSQRGPSRPGCALSPDAS</sequence>
<dbReference type="Gene3D" id="3.30.70.1230">
    <property type="entry name" value="Nucleotide cyclase"/>
    <property type="match status" value="1"/>
</dbReference>
<dbReference type="NCBIfam" id="TIGR04510">
    <property type="entry name" value="mod_pep_cyc"/>
    <property type="match status" value="1"/>
</dbReference>
<dbReference type="SMART" id="SM00028">
    <property type="entry name" value="TPR"/>
    <property type="match status" value="2"/>
</dbReference>
<dbReference type="InterPro" id="IPR011990">
    <property type="entry name" value="TPR-like_helical_dom_sf"/>
</dbReference>
<dbReference type="InterPro" id="IPR019734">
    <property type="entry name" value="TPR_rpt"/>
</dbReference>
<accession>A0ABD7C3S8</accession>
<gene>
    <name evidence="3" type="ORF">JJL50_00885</name>
</gene>
<dbReference type="InterPro" id="IPR030966">
    <property type="entry name" value="Mod_pep_cyc"/>
</dbReference>
<dbReference type="InterPro" id="IPR001054">
    <property type="entry name" value="A/G_cyclase"/>
</dbReference>
<feature type="repeat" description="TPR" evidence="1">
    <location>
        <begin position="548"/>
        <end position="581"/>
    </location>
</feature>
<dbReference type="InterPro" id="IPR050697">
    <property type="entry name" value="Adenylyl/Guanylyl_Cyclase_3/4"/>
</dbReference>
<dbReference type="Gene3D" id="1.25.40.10">
    <property type="entry name" value="Tetratricopeptide repeat domain"/>
    <property type="match status" value="1"/>
</dbReference>
<dbReference type="PANTHER" id="PTHR43081:SF1">
    <property type="entry name" value="ADENYLATE CYCLASE, TERMINAL-DIFFERENTIATION SPECIFIC"/>
    <property type="match status" value="1"/>
</dbReference>